<sequence length="44" mass="4912">MGIGYLKQHEAGFSRLQRLSPPASVLCLTEGRGHPPRLDKRPKL</sequence>
<gene>
    <name evidence="1" type="ORF">EM6_0302</name>
</gene>
<proteinExistence type="predicted"/>
<name>A0A3G9FX96_9CAUL</name>
<dbReference type="EMBL" id="AP018827">
    <property type="protein sequence ID" value="BBF79732.1"/>
    <property type="molecule type" value="Genomic_DNA"/>
</dbReference>
<reference evidence="2" key="2">
    <citation type="journal article" date="2017" name="Plant Physiol. Biochem.">
        <title>Differential oxidative and antioxidative response of duckweed Lemna minor toward plant growth promoting/inhibiting bacteria.</title>
        <authorList>
            <person name="Ishizawa H."/>
            <person name="Kuroda M."/>
            <person name="Morikawa M."/>
            <person name="Ike M."/>
        </authorList>
    </citation>
    <scope>NUCLEOTIDE SEQUENCE [LARGE SCALE GENOMIC DNA]</scope>
    <source>
        <strain evidence="2">M6</strain>
    </source>
</reference>
<accession>A0A3G9FX96</accession>
<reference evidence="2" key="1">
    <citation type="journal article" date="2017" name="Biotechnol. Biofuels">
        <title>Evaluation of environmental bacterial communities as a factor affecting the growth of duckweed Lemna minor.</title>
        <authorList>
            <person name="Ishizawa H."/>
            <person name="Kuroda M."/>
            <person name="Morikawa M."/>
            <person name="Ike M."/>
        </authorList>
    </citation>
    <scope>NUCLEOTIDE SEQUENCE [LARGE SCALE GENOMIC DNA]</scope>
    <source>
        <strain evidence="2">M6</strain>
    </source>
</reference>
<protein>
    <submittedName>
        <fullName evidence="1">Uncharacterized protein</fullName>
    </submittedName>
</protein>
<organism evidence="1 2">
    <name type="scientific">Asticcacaulis excentricus</name>
    <dbReference type="NCBI Taxonomy" id="78587"/>
    <lineage>
        <taxon>Bacteria</taxon>
        <taxon>Pseudomonadati</taxon>
        <taxon>Pseudomonadota</taxon>
        <taxon>Alphaproteobacteria</taxon>
        <taxon>Caulobacterales</taxon>
        <taxon>Caulobacteraceae</taxon>
        <taxon>Asticcacaulis</taxon>
    </lineage>
</organism>
<dbReference type="AlphaFoldDB" id="A0A3G9FX96"/>
<dbReference type="Proteomes" id="UP000278756">
    <property type="component" value="Chromosome 1"/>
</dbReference>
<evidence type="ECO:0000313" key="1">
    <source>
        <dbReference type="EMBL" id="BBF79732.1"/>
    </source>
</evidence>
<evidence type="ECO:0000313" key="2">
    <source>
        <dbReference type="Proteomes" id="UP000278756"/>
    </source>
</evidence>